<dbReference type="FunFam" id="3.40.50.300:FF:000119">
    <property type="entry name" value="Sulfate adenylyltransferase subunit 1"/>
    <property type="match status" value="1"/>
</dbReference>
<dbReference type="EMBL" id="JACYFG010000007">
    <property type="protein sequence ID" value="MBD5779338.1"/>
    <property type="molecule type" value="Genomic_DNA"/>
</dbReference>
<dbReference type="CDD" id="cd04095">
    <property type="entry name" value="CysN_NoDQ_III"/>
    <property type="match status" value="1"/>
</dbReference>
<evidence type="ECO:0000256" key="3">
    <source>
        <dbReference type="ARBA" id="ARBA00022695"/>
    </source>
</evidence>
<evidence type="ECO:0000313" key="9">
    <source>
        <dbReference type="Proteomes" id="UP000622317"/>
    </source>
</evidence>
<dbReference type="InterPro" id="IPR050100">
    <property type="entry name" value="TRAFAC_GTPase_members"/>
</dbReference>
<dbReference type="SUPFAM" id="SSF52540">
    <property type="entry name" value="P-loop containing nucleoside triphosphate hydrolases"/>
    <property type="match status" value="1"/>
</dbReference>
<reference evidence="8" key="1">
    <citation type="submission" date="2020-09" db="EMBL/GenBank/DDBJ databases">
        <title>Pelagicoccus enzymogenes sp. nov. with an EPS production, isolated from marine sediment.</title>
        <authorList>
            <person name="Feng X."/>
        </authorList>
    </citation>
    <scope>NUCLEOTIDE SEQUENCE</scope>
    <source>
        <strain evidence="8">NFK12</strain>
    </source>
</reference>
<gene>
    <name evidence="8" type="ORF">IEN85_07515</name>
</gene>
<dbReference type="Gene3D" id="2.40.30.10">
    <property type="entry name" value="Translation factors"/>
    <property type="match status" value="2"/>
</dbReference>
<dbReference type="NCBIfam" id="TIGR00231">
    <property type="entry name" value="small_GTP"/>
    <property type="match status" value="1"/>
</dbReference>
<comment type="caution">
    <text evidence="8">The sequence shown here is derived from an EMBL/GenBank/DDBJ whole genome shotgun (WGS) entry which is preliminary data.</text>
</comment>
<dbReference type="InterPro" id="IPR027417">
    <property type="entry name" value="P-loop_NTPase"/>
</dbReference>
<keyword evidence="6" id="KW-0342">GTP-binding</keyword>
<dbReference type="GO" id="GO:0006790">
    <property type="term" value="P:sulfur compound metabolic process"/>
    <property type="evidence" value="ECO:0007669"/>
    <property type="project" value="InterPro"/>
</dbReference>
<dbReference type="NCBIfam" id="TIGR02034">
    <property type="entry name" value="CysN"/>
    <property type="match status" value="1"/>
</dbReference>
<dbReference type="PANTHER" id="PTHR23115">
    <property type="entry name" value="TRANSLATION FACTOR"/>
    <property type="match status" value="1"/>
</dbReference>
<dbReference type="EC" id="2.7.7.4" evidence="1"/>
<evidence type="ECO:0000256" key="4">
    <source>
        <dbReference type="ARBA" id="ARBA00022741"/>
    </source>
</evidence>
<sequence>MSTENSSSEKGYLDMDLLRFTTAGSVDDGKSTLIGRLMYDSKAIFEDQLESIERTSKQRGDEHVNLALLTDGLRSEREQGITIDVAYRYFATPRRKFIIADTPGHIQYTRNMVTGASTANLAIILVDARKGVIEQTCRHSFIANLLRIQHVVIAVNKMDLVDWSEDTFNKIKADFQKFASRLDNIVEVSFIPISALKGDNVVDKSQNMDWYKGPTLLYHLETLYVGPDANHVDSRLPVQWVIRPHSDEFHDFRGYAGRVAGGVFKPGDSVVVYPSGFEAKVKALHTADGELPEAFSPLSISMTLDREIDISRGDMIAKPNNPPTVGQDIDAMICWFSDKPLNPRGKFIIRHCAKEAKALVREVKYKVDINTLHKIEGDNEFQLNDIGRITIRTASPLCYDSYKRNRVTGSFILVDAFTNETVAAGMIR</sequence>
<dbReference type="GO" id="GO:0004781">
    <property type="term" value="F:sulfate adenylyltransferase (ATP) activity"/>
    <property type="evidence" value="ECO:0007669"/>
    <property type="project" value="UniProtKB-EC"/>
</dbReference>
<dbReference type="Pfam" id="PF00009">
    <property type="entry name" value="GTP_EFTU"/>
    <property type="match status" value="1"/>
</dbReference>
<evidence type="ECO:0000256" key="2">
    <source>
        <dbReference type="ARBA" id="ARBA00022679"/>
    </source>
</evidence>
<dbReference type="AlphaFoldDB" id="A0A927IH44"/>
<evidence type="ECO:0000313" key="8">
    <source>
        <dbReference type="EMBL" id="MBD5779338.1"/>
    </source>
</evidence>
<evidence type="ECO:0000256" key="6">
    <source>
        <dbReference type="ARBA" id="ARBA00023134"/>
    </source>
</evidence>
<feature type="domain" description="Tr-type G" evidence="7">
    <location>
        <begin position="15"/>
        <end position="228"/>
    </location>
</feature>
<dbReference type="PRINTS" id="PR00315">
    <property type="entry name" value="ELONGATNFCT"/>
</dbReference>
<dbReference type="InterPro" id="IPR000795">
    <property type="entry name" value="T_Tr_GTP-bd_dom"/>
</dbReference>
<dbReference type="InterPro" id="IPR044138">
    <property type="entry name" value="CysN_II"/>
</dbReference>
<dbReference type="SUPFAM" id="SSF50465">
    <property type="entry name" value="EF-Tu/eEF-1alpha/eIF2-gamma C-terminal domain"/>
    <property type="match status" value="1"/>
</dbReference>
<dbReference type="InterPro" id="IPR044139">
    <property type="entry name" value="CysN_NoDQ_III"/>
</dbReference>
<keyword evidence="9" id="KW-1185">Reference proteome</keyword>
<dbReference type="PROSITE" id="PS51722">
    <property type="entry name" value="G_TR_2"/>
    <property type="match status" value="1"/>
</dbReference>
<dbReference type="InterPro" id="IPR005225">
    <property type="entry name" value="Small_GTP-bd"/>
</dbReference>
<accession>A0A927IH44</accession>
<dbReference type="Pfam" id="PF22594">
    <property type="entry name" value="GTP-eEF1A_C"/>
    <property type="match status" value="1"/>
</dbReference>
<keyword evidence="3" id="KW-0548">Nucleotidyltransferase</keyword>
<dbReference type="InterPro" id="IPR031157">
    <property type="entry name" value="G_TR_CS"/>
</dbReference>
<keyword evidence="2" id="KW-0808">Transferase</keyword>
<dbReference type="RefSeq" id="WP_191616466.1">
    <property type="nucleotide sequence ID" value="NZ_JACYFG010000007.1"/>
</dbReference>
<dbReference type="InterPro" id="IPR054696">
    <property type="entry name" value="GTP-eEF1A_C"/>
</dbReference>
<dbReference type="GO" id="GO:0005524">
    <property type="term" value="F:ATP binding"/>
    <property type="evidence" value="ECO:0007669"/>
    <property type="project" value="UniProtKB-KW"/>
</dbReference>
<proteinExistence type="predicted"/>
<protein>
    <recommendedName>
        <fullName evidence="1">sulfate adenylyltransferase</fullName>
        <ecNumber evidence="1">2.7.7.4</ecNumber>
    </recommendedName>
</protein>
<dbReference type="PROSITE" id="PS00301">
    <property type="entry name" value="G_TR_1"/>
    <property type="match status" value="1"/>
</dbReference>
<dbReference type="InterPro" id="IPR009000">
    <property type="entry name" value="Transl_B-barrel_sf"/>
</dbReference>
<dbReference type="InterPro" id="IPR041757">
    <property type="entry name" value="CysN_GTP-bd"/>
</dbReference>
<keyword evidence="4" id="KW-0547">Nucleotide-binding</keyword>
<dbReference type="GO" id="GO:0005525">
    <property type="term" value="F:GTP binding"/>
    <property type="evidence" value="ECO:0007669"/>
    <property type="project" value="UniProtKB-KW"/>
</dbReference>
<dbReference type="SUPFAM" id="SSF50447">
    <property type="entry name" value="Translation proteins"/>
    <property type="match status" value="1"/>
</dbReference>
<organism evidence="8 9">
    <name type="scientific">Pelagicoccus enzymogenes</name>
    <dbReference type="NCBI Taxonomy" id="2773457"/>
    <lineage>
        <taxon>Bacteria</taxon>
        <taxon>Pseudomonadati</taxon>
        <taxon>Verrucomicrobiota</taxon>
        <taxon>Opitutia</taxon>
        <taxon>Puniceicoccales</taxon>
        <taxon>Pelagicoccaceae</taxon>
        <taxon>Pelagicoccus</taxon>
    </lineage>
</organism>
<evidence type="ECO:0000256" key="5">
    <source>
        <dbReference type="ARBA" id="ARBA00022840"/>
    </source>
</evidence>
<dbReference type="Proteomes" id="UP000622317">
    <property type="component" value="Unassembled WGS sequence"/>
</dbReference>
<evidence type="ECO:0000259" key="7">
    <source>
        <dbReference type="PROSITE" id="PS51722"/>
    </source>
</evidence>
<dbReference type="CDD" id="cd03695">
    <property type="entry name" value="CysN_NodQ_II"/>
    <property type="match status" value="1"/>
</dbReference>
<evidence type="ECO:0000256" key="1">
    <source>
        <dbReference type="ARBA" id="ARBA00012391"/>
    </source>
</evidence>
<dbReference type="GO" id="GO:0003924">
    <property type="term" value="F:GTPase activity"/>
    <property type="evidence" value="ECO:0007669"/>
    <property type="project" value="InterPro"/>
</dbReference>
<dbReference type="CDD" id="cd04166">
    <property type="entry name" value="CysN_ATPS"/>
    <property type="match status" value="1"/>
</dbReference>
<name>A0A927IH44_9BACT</name>
<keyword evidence="5" id="KW-0067">ATP-binding</keyword>
<dbReference type="Gene3D" id="3.40.50.300">
    <property type="entry name" value="P-loop containing nucleotide triphosphate hydrolases"/>
    <property type="match status" value="1"/>
</dbReference>
<dbReference type="InterPro" id="IPR009001">
    <property type="entry name" value="Transl_elong_EF1A/Init_IF2_C"/>
</dbReference>
<dbReference type="InterPro" id="IPR011779">
    <property type="entry name" value="SO4_adenylTrfase_lsu"/>
</dbReference>